<evidence type="ECO:0000313" key="2">
    <source>
        <dbReference type="EMBL" id="PSL50380.1"/>
    </source>
</evidence>
<feature type="transmembrane region" description="Helical" evidence="1">
    <location>
        <begin position="263"/>
        <end position="281"/>
    </location>
</feature>
<sequence length="301" mass="33427">MNDALTLELDLAKLSLAGKRFVEADQKYLSILKTSPNSSIAWCGLGVSKYGLLLKSNSTIEEVFYCFEKAKAVDPTAIDDVETFVIDNSFEVIKTLYQYYIIGLAADAEAKRQMTLNLFAGVISSVVGGTMGKNSSLFANLAAIGGTAVSFSNYSDAKNLQSTVEDFQVKIKSTIQAIIEHVLGFTQNQTEKLDLFNEQVLGLQKNITQYLPAEKKISESEQLRLRRDNLHRKAKDWKMMGIAFYLLSGTSFCMVFSGDAEATIAGIISGVPWFFAARYLVRKANDFKTQADDLDMKLEYE</sequence>
<dbReference type="Proteomes" id="UP000240971">
    <property type="component" value="Unassembled WGS sequence"/>
</dbReference>
<keyword evidence="1" id="KW-0472">Membrane</keyword>
<keyword evidence="1" id="KW-0812">Transmembrane</keyword>
<gene>
    <name evidence="2" type="ORF">CLV51_1011725</name>
</gene>
<feature type="transmembrane region" description="Helical" evidence="1">
    <location>
        <begin position="237"/>
        <end position="257"/>
    </location>
</feature>
<evidence type="ECO:0000256" key="1">
    <source>
        <dbReference type="SAM" id="Phobius"/>
    </source>
</evidence>
<keyword evidence="1" id="KW-1133">Transmembrane helix</keyword>
<dbReference type="RefSeq" id="WP_146151250.1">
    <property type="nucleotide sequence ID" value="NZ_PYAW01000001.1"/>
</dbReference>
<accession>A0A2P8HVY5</accession>
<dbReference type="AlphaFoldDB" id="A0A2P8HVY5"/>
<organism evidence="2 3">
    <name type="scientific">Chitinophaga niastensis</name>
    <dbReference type="NCBI Taxonomy" id="536980"/>
    <lineage>
        <taxon>Bacteria</taxon>
        <taxon>Pseudomonadati</taxon>
        <taxon>Bacteroidota</taxon>
        <taxon>Chitinophagia</taxon>
        <taxon>Chitinophagales</taxon>
        <taxon>Chitinophagaceae</taxon>
        <taxon>Chitinophaga</taxon>
    </lineage>
</organism>
<proteinExistence type="predicted"/>
<name>A0A2P8HVY5_CHINA</name>
<protein>
    <recommendedName>
        <fullName evidence="4">Tetratricopeptide repeat protein</fullName>
    </recommendedName>
</protein>
<comment type="caution">
    <text evidence="2">The sequence shown here is derived from an EMBL/GenBank/DDBJ whole genome shotgun (WGS) entry which is preliminary data.</text>
</comment>
<dbReference type="OrthoDB" id="9928179at2"/>
<evidence type="ECO:0000313" key="3">
    <source>
        <dbReference type="Proteomes" id="UP000240971"/>
    </source>
</evidence>
<keyword evidence="3" id="KW-1185">Reference proteome</keyword>
<reference evidence="2 3" key="1">
    <citation type="submission" date="2018-03" db="EMBL/GenBank/DDBJ databases">
        <title>Genomic Encyclopedia of Archaeal and Bacterial Type Strains, Phase II (KMG-II): from individual species to whole genera.</title>
        <authorList>
            <person name="Goeker M."/>
        </authorList>
    </citation>
    <scope>NUCLEOTIDE SEQUENCE [LARGE SCALE GENOMIC DNA]</scope>
    <source>
        <strain evidence="2 3">DSM 24859</strain>
    </source>
</reference>
<dbReference type="EMBL" id="PYAW01000001">
    <property type="protein sequence ID" value="PSL50380.1"/>
    <property type="molecule type" value="Genomic_DNA"/>
</dbReference>
<evidence type="ECO:0008006" key="4">
    <source>
        <dbReference type="Google" id="ProtNLM"/>
    </source>
</evidence>